<evidence type="ECO:0000313" key="3">
    <source>
        <dbReference type="Proteomes" id="UP001153269"/>
    </source>
</evidence>
<dbReference type="AlphaFoldDB" id="A0A9N7VUM9"/>
<dbReference type="EMBL" id="CADEAL010004395">
    <property type="protein sequence ID" value="CAB1458616.1"/>
    <property type="molecule type" value="Genomic_DNA"/>
</dbReference>
<comment type="caution">
    <text evidence="2">The sequence shown here is derived from an EMBL/GenBank/DDBJ whole genome shotgun (WGS) entry which is preliminary data.</text>
</comment>
<feature type="compositionally biased region" description="Polar residues" evidence="1">
    <location>
        <begin position="107"/>
        <end position="132"/>
    </location>
</feature>
<accession>A0A9N7VUM9</accession>
<name>A0A9N7VUM9_PLEPL</name>
<keyword evidence="3" id="KW-1185">Reference proteome</keyword>
<feature type="region of interest" description="Disordered" evidence="1">
    <location>
        <begin position="76"/>
        <end position="132"/>
    </location>
</feature>
<evidence type="ECO:0000256" key="1">
    <source>
        <dbReference type="SAM" id="MobiDB-lite"/>
    </source>
</evidence>
<sequence length="132" mass="13588">MLWCADPIMSLRELVLPFVALRGNVIRAQRLLTCSAGPGSALVWSGFSQFGDSCGSEGSAEQISCPPPSSPNLLVSGFAVSHLGSPPGDGEEAGGQKRTGGGGQTDVEGQSCGQMGRQTTAEPDRGQGSNWH</sequence>
<gene>
    <name evidence="2" type="ORF">PLEPLA_LOCUS46446</name>
</gene>
<evidence type="ECO:0000313" key="2">
    <source>
        <dbReference type="EMBL" id="CAB1458616.1"/>
    </source>
</evidence>
<dbReference type="Proteomes" id="UP001153269">
    <property type="component" value="Unassembled WGS sequence"/>
</dbReference>
<proteinExistence type="predicted"/>
<protein>
    <submittedName>
        <fullName evidence="2">Uncharacterized protein</fullName>
    </submittedName>
</protein>
<organism evidence="2 3">
    <name type="scientific">Pleuronectes platessa</name>
    <name type="common">European plaice</name>
    <dbReference type="NCBI Taxonomy" id="8262"/>
    <lineage>
        <taxon>Eukaryota</taxon>
        <taxon>Metazoa</taxon>
        <taxon>Chordata</taxon>
        <taxon>Craniata</taxon>
        <taxon>Vertebrata</taxon>
        <taxon>Euteleostomi</taxon>
        <taxon>Actinopterygii</taxon>
        <taxon>Neopterygii</taxon>
        <taxon>Teleostei</taxon>
        <taxon>Neoteleostei</taxon>
        <taxon>Acanthomorphata</taxon>
        <taxon>Carangaria</taxon>
        <taxon>Pleuronectiformes</taxon>
        <taxon>Pleuronectoidei</taxon>
        <taxon>Pleuronectidae</taxon>
        <taxon>Pleuronectes</taxon>
    </lineage>
</organism>
<reference evidence="2" key="1">
    <citation type="submission" date="2020-03" db="EMBL/GenBank/DDBJ databases">
        <authorList>
            <person name="Weist P."/>
        </authorList>
    </citation>
    <scope>NUCLEOTIDE SEQUENCE</scope>
</reference>